<protein>
    <submittedName>
        <fullName evidence="1">Uncharacterized protein</fullName>
    </submittedName>
</protein>
<dbReference type="AlphaFoldDB" id="A0A0D8XXU6"/>
<accession>A0A0D8XXU6</accession>
<name>A0A0D8XXU6_DICVI</name>
<gene>
    <name evidence="1" type="ORF">DICVIV_04564</name>
</gene>
<evidence type="ECO:0000313" key="2">
    <source>
        <dbReference type="Proteomes" id="UP000053766"/>
    </source>
</evidence>
<keyword evidence="2" id="KW-1185">Reference proteome</keyword>
<dbReference type="OrthoDB" id="5790562at2759"/>
<dbReference type="Proteomes" id="UP000053766">
    <property type="component" value="Unassembled WGS sequence"/>
</dbReference>
<dbReference type="STRING" id="29172.A0A0D8XXU6"/>
<reference evidence="2" key="2">
    <citation type="journal article" date="2016" name="Sci. Rep.">
        <title>Dictyocaulus viviparus genome, variome and transcriptome elucidate lungworm biology and support future intervention.</title>
        <authorList>
            <person name="McNulty S.N."/>
            <person name="Strube C."/>
            <person name="Rosa B.A."/>
            <person name="Martin J.C."/>
            <person name="Tyagi R."/>
            <person name="Choi Y.J."/>
            <person name="Wang Q."/>
            <person name="Hallsworth Pepin K."/>
            <person name="Zhang X."/>
            <person name="Ozersky P."/>
            <person name="Wilson R.K."/>
            <person name="Sternberg P.W."/>
            <person name="Gasser R.B."/>
            <person name="Mitreva M."/>
        </authorList>
    </citation>
    <scope>NUCLEOTIDE SEQUENCE [LARGE SCALE GENOMIC DNA]</scope>
    <source>
        <strain evidence="2">HannoverDv2000</strain>
    </source>
</reference>
<organism evidence="1 2">
    <name type="scientific">Dictyocaulus viviparus</name>
    <name type="common">Bovine lungworm</name>
    <dbReference type="NCBI Taxonomy" id="29172"/>
    <lineage>
        <taxon>Eukaryota</taxon>
        <taxon>Metazoa</taxon>
        <taxon>Ecdysozoa</taxon>
        <taxon>Nematoda</taxon>
        <taxon>Chromadorea</taxon>
        <taxon>Rhabditida</taxon>
        <taxon>Rhabditina</taxon>
        <taxon>Rhabditomorpha</taxon>
        <taxon>Strongyloidea</taxon>
        <taxon>Metastrongylidae</taxon>
        <taxon>Dictyocaulus</taxon>
    </lineage>
</organism>
<dbReference type="EMBL" id="KN716239">
    <property type="protein sequence ID" value="KJH49300.1"/>
    <property type="molecule type" value="Genomic_DNA"/>
</dbReference>
<evidence type="ECO:0000313" key="1">
    <source>
        <dbReference type="EMBL" id="KJH49300.1"/>
    </source>
</evidence>
<sequence length="157" mass="17340">MGAVYIDSSMIYEESNLAIDVYIENLQNITLTNIDLSIEFVRNDSYVPTIIFGVGPSWSAGINSMNGFGVLAPHSSFEVHWTRKIISNSRLTSVAIYQAVIVLGFHKNGVPSKQRLKSPQLEIRPRRSVRLLHFVNGDVTGSPMPPFSAMTAVMNIG</sequence>
<reference evidence="1 2" key="1">
    <citation type="submission" date="2013-11" db="EMBL/GenBank/DDBJ databases">
        <title>Draft genome of the bovine lungworm Dictyocaulus viviparus.</title>
        <authorList>
            <person name="Mitreva M."/>
        </authorList>
    </citation>
    <scope>NUCLEOTIDE SEQUENCE [LARGE SCALE GENOMIC DNA]</scope>
    <source>
        <strain evidence="1 2">HannoverDv2000</strain>
    </source>
</reference>
<proteinExistence type="predicted"/>